<evidence type="ECO:0000313" key="3">
    <source>
        <dbReference type="Proteomes" id="UP001529510"/>
    </source>
</evidence>
<reference evidence="2 3" key="1">
    <citation type="submission" date="2024-05" db="EMBL/GenBank/DDBJ databases">
        <title>Genome sequencing and assembly of Indian major carp, Cirrhinus mrigala (Hamilton, 1822).</title>
        <authorList>
            <person name="Mohindra V."/>
            <person name="Chowdhury L.M."/>
            <person name="Lal K."/>
            <person name="Jena J.K."/>
        </authorList>
    </citation>
    <scope>NUCLEOTIDE SEQUENCE [LARGE SCALE GENOMIC DNA]</scope>
    <source>
        <strain evidence="2">CM1030</strain>
        <tissue evidence="2">Blood</tissue>
    </source>
</reference>
<protein>
    <submittedName>
        <fullName evidence="2">Uncharacterized protein</fullName>
    </submittedName>
</protein>
<comment type="caution">
    <text evidence="2">The sequence shown here is derived from an EMBL/GenBank/DDBJ whole genome shotgun (WGS) entry which is preliminary data.</text>
</comment>
<name>A0ABD0N4W5_CIRMR</name>
<keyword evidence="3" id="KW-1185">Reference proteome</keyword>
<sequence length="54" mass="5981">LSPANRLSVCPSSTNLLGDTTKEAQERMTGATRAKSPEMPQNTRPKDNRTRPIR</sequence>
<organism evidence="2 3">
    <name type="scientific">Cirrhinus mrigala</name>
    <name type="common">Mrigala</name>
    <dbReference type="NCBI Taxonomy" id="683832"/>
    <lineage>
        <taxon>Eukaryota</taxon>
        <taxon>Metazoa</taxon>
        <taxon>Chordata</taxon>
        <taxon>Craniata</taxon>
        <taxon>Vertebrata</taxon>
        <taxon>Euteleostomi</taxon>
        <taxon>Actinopterygii</taxon>
        <taxon>Neopterygii</taxon>
        <taxon>Teleostei</taxon>
        <taxon>Ostariophysi</taxon>
        <taxon>Cypriniformes</taxon>
        <taxon>Cyprinidae</taxon>
        <taxon>Labeoninae</taxon>
        <taxon>Labeonini</taxon>
        <taxon>Cirrhinus</taxon>
    </lineage>
</organism>
<proteinExistence type="predicted"/>
<gene>
    <name evidence="2" type="ORF">M9458_047868</name>
</gene>
<evidence type="ECO:0000313" key="2">
    <source>
        <dbReference type="EMBL" id="KAL0156622.1"/>
    </source>
</evidence>
<accession>A0ABD0N4W5</accession>
<feature type="non-terminal residue" evidence="2">
    <location>
        <position position="54"/>
    </location>
</feature>
<dbReference type="AlphaFoldDB" id="A0ABD0N4W5"/>
<feature type="compositionally biased region" description="Basic and acidic residues" evidence="1">
    <location>
        <begin position="44"/>
        <end position="54"/>
    </location>
</feature>
<evidence type="ECO:0000256" key="1">
    <source>
        <dbReference type="SAM" id="MobiDB-lite"/>
    </source>
</evidence>
<feature type="non-terminal residue" evidence="2">
    <location>
        <position position="1"/>
    </location>
</feature>
<dbReference type="EMBL" id="JAMKFB020000024">
    <property type="protein sequence ID" value="KAL0156622.1"/>
    <property type="molecule type" value="Genomic_DNA"/>
</dbReference>
<feature type="region of interest" description="Disordered" evidence="1">
    <location>
        <begin position="1"/>
        <end position="54"/>
    </location>
</feature>
<dbReference type="Proteomes" id="UP001529510">
    <property type="component" value="Unassembled WGS sequence"/>
</dbReference>